<dbReference type="AlphaFoldDB" id="X0Z0T6"/>
<dbReference type="EMBL" id="BART01009083">
    <property type="protein sequence ID" value="GAG62605.1"/>
    <property type="molecule type" value="Genomic_DNA"/>
</dbReference>
<proteinExistence type="predicted"/>
<gene>
    <name evidence="1" type="ORF">S01H4_20238</name>
</gene>
<name>X0Z0T6_9ZZZZ</name>
<reference evidence="1" key="1">
    <citation type="journal article" date="2014" name="Front. Microbiol.">
        <title>High frequency of phylogenetically diverse reductive dehalogenase-homologous genes in deep subseafloor sedimentary metagenomes.</title>
        <authorList>
            <person name="Kawai M."/>
            <person name="Futagami T."/>
            <person name="Toyoda A."/>
            <person name="Takaki Y."/>
            <person name="Nishi S."/>
            <person name="Hori S."/>
            <person name="Arai W."/>
            <person name="Tsubouchi T."/>
            <person name="Morono Y."/>
            <person name="Uchiyama I."/>
            <person name="Ito T."/>
            <person name="Fujiyama A."/>
            <person name="Inagaki F."/>
            <person name="Takami H."/>
        </authorList>
    </citation>
    <scope>NUCLEOTIDE SEQUENCE</scope>
    <source>
        <strain evidence="1">Expedition CK06-06</strain>
    </source>
</reference>
<comment type="caution">
    <text evidence="1">The sequence shown here is derived from an EMBL/GenBank/DDBJ whole genome shotgun (WGS) entry which is preliminary data.</text>
</comment>
<evidence type="ECO:0000313" key="1">
    <source>
        <dbReference type="EMBL" id="GAG62605.1"/>
    </source>
</evidence>
<sequence>MNRDYQFIPPEKWEDKITSDFIGVLPPNEEKTLGFFKDVDFFNDFFKNGLSIEVSYINPLGEWKEFCIRGIEKENKIMVFMSSLRQPGFLLNTFENIAAIFKYLKHSKFRKVLKRHSKYCRL</sequence>
<protein>
    <submittedName>
        <fullName evidence="1">Uncharacterized protein</fullName>
    </submittedName>
</protein>
<accession>X0Z0T6</accession>
<organism evidence="1">
    <name type="scientific">marine sediment metagenome</name>
    <dbReference type="NCBI Taxonomy" id="412755"/>
    <lineage>
        <taxon>unclassified sequences</taxon>
        <taxon>metagenomes</taxon>
        <taxon>ecological metagenomes</taxon>
    </lineage>
</organism>